<protein>
    <recommendedName>
        <fullName evidence="4">DUF3558 domain-containing protein</fullName>
    </recommendedName>
</protein>
<sequence>MTPRAPELWQMPTQPSPRRRAWVAPVAIVAAVLLVAAGTFTFMMVRSGGTSPLPTPSGAARASAAAAASAATPTADVCAMLDPVQAERLVPGAKISSSTDDNRNDSFVSYIRWGCDWVNRSISYKDVNRNREITVDVSRYWALGTTTAEEAARIQFKGELSQYKYTEKVSNKQQYYSKANVFTGIGDEAAARYQWKHDDQNWYSFGEGVGRVGDVVFKVKYQAGQQNKEADVFSTDTTQSITEQNAIREVKGLLAQLAKSVEAWRAGRPLPYHARPKPSPTPSPSLTRIALPQACVTLKALAAKLVPSTEGAAAASVEGGANVKQCQWWNDALPLGQGKVRFRNLRIAIHTFRDADSARYYLIDERAKAKSTQKSGIGGLTWGAVTKLPGYGQDAFGQAIKQKTDTAQSNRYEIYALDGTTVVWVLYAGSDRPAGTEINDPASVLMSPAEALQGAKSVTRSLLQAL</sequence>
<proteinExistence type="predicted"/>
<dbReference type="AlphaFoldDB" id="A0A941AKY4"/>
<keyword evidence="1" id="KW-0472">Membrane</keyword>
<keyword evidence="1" id="KW-1133">Transmembrane helix</keyword>
<evidence type="ECO:0008006" key="4">
    <source>
        <dbReference type="Google" id="ProtNLM"/>
    </source>
</evidence>
<evidence type="ECO:0000313" key="3">
    <source>
        <dbReference type="Proteomes" id="UP000674234"/>
    </source>
</evidence>
<organism evidence="2 3">
    <name type="scientific">Microbispora oryzae</name>
    <dbReference type="NCBI Taxonomy" id="2806554"/>
    <lineage>
        <taxon>Bacteria</taxon>
        <taxon>Bacillati</taxon>
        <taxon>Actinomycetota</taxon>
        <taxon>Actinomycetes</taxon>
        <taxon>Streptosporangiales</taxon>
        <taxon>Streptosporangiaceae</taxon>
        <taxon>Microbispora</taxon>
    </lineage>
</organism>
<evidence type="ECO:0000313" key="2">
    <source>
        <dbReference type="EMBL" id="MBP2706617.1"/>
    </source>
</evidence>
<name>A0A941AKY4_9ACTN</name>
<comment type="caution">
    <text evidence="2">The sequence shown here is derived from an EMBL/GenBank/DDBJ whole genome shotgun (WGS) entry which is preliminary data.</text>
</comment>
<keyword evidence="3" id="KW-1185">Reference proteome</keyword>
<feature type="transmembrane region" description="Helical" evidence="1">
    <location>
        <begin position="21"/>
        <end position="45"/>
    </location>
</feature>
<gene>
    <name evidence="2" type="ORF">JOL79_22675</name>
</gene>
<reference evidence="2" key="1">
    <citation type="submission" date="2021-02" db="EMBL/GenBank/DDBJ databases">
        <title>Draft genome sequence of Microbispora sp. RL4-1S isolated from rice leaves in Thailand.</title>
        <authorList>
            <person name="Muangham S."/>
            <person name="Duangmal K."/>
        </authorList>
    </citation>
    <scope>NUCLEOTIDE SEQUENCE</scope>
    <source>
        <strain evidence="2">RL4-1S</strain>
    </source>
</reference>
<evidence type="ECO:0000256" key="1">
    <source>
        <dbReference type="SAM" id="Phobius"/>
    </source>
</evidence>
<accession>A0A941AKY4</accession>
<dbReference type="RefSeq" id="WP_210157895.1">
    <property type="nucleotide sequence ID" value="NZ_JAFCNB010000013.1"/>
</dbReference>
<keyword evidence="1" id="KW-0812">Transmembrane</keyword>
<dbReference type="Proteomes" id="UP000674234">
    <property type="component" value="Unassembled WGS sequence"/>
</dbReference>
<dbReference type="EMBL" id="JAFCNB010000013">
    <property type="protein sequence ID" value="MBP2706617.1"/>
    <property type="molecule type" value="Genomic_DNA"/>
</dbReference>